<dbReference type="PANTHER" id="PTHR21310:SF57">
    <property type="entry name" value="BLR2944 PROTEIN"/>
    <property type="match status" value="1"/>
</dbReference>
<gene>
    <name evidence="2" type="ORF">GGQ88_003465</name>
</gene>
<evidence type="ECO:0000313" key="2">
    <source>
        <dbReference type="EMBL" id="MBB3862167.1"/>
    </source>
</evidence>
<feature type="domain" description="Aminoglycoside phosphotransferase" evidence="1">
    <location>
        <begin position="173"/>
        <end position="408"/>
    </location>
</feature>
<comment type="caution">
    <text evidence="2">The sequence shown here is derived from an EMBL/GenBank/DDBJ whole genome shotgun (WGS) entry which is preliminary data.</text>
</comment>
<dbReference type="InterPro" id="IPR051678">
    <property type="entry name" value="AGP_Transferase"/>
</dbReference>
<evidence type="ECO:0000313" key="3">
    <source>
        <dbReference type="Proteomes" id="UP000562395"/>
    </source>
</evidence>
<reference evidence="2 3" key="1">
    <citation type="submission" date="2020-08" db="EMBL/GenBank/DDBJ databases">
        <title>Genomic Encyclopedia of Type Strains, Phase IV (KMG-IV): sequencing the most valuable type-strain genomes for metagenomic binning, comparative biology and taxonomic classification.</title>
        <authorList>
            <person name="Goeker M."/>
        </authorList>
    </citation>
    <scope>NUCLEOTIDE SEQUENCE [LARGE SCALE GENOMIC DNA]</scope>
    <source>
        <strain evidence="2 3">DSM 14552</strain>
    </source>
</reference>
<protein>
    <submittedName>
        <fullName evidence="2">Aminoglycoside phosphotransferase (APT) family kinase protein</fullName>
    </submittedName>
</protein>
<dbReference type="GO" id="GO:0016301">
    <property type="term" value="F:kinase activity"/>
    <property type="evidence" value="ECO:0007669"/>
    <property type="project" value="UniProtKB-KW"/>
</dbReference>
<dbReference type="Gene3D" id="3.30.200.20">
    <property type="entry name" value="Phosphorylase Kinase, domain 1"/>
    <property type="match status" value="1"/>
</dbReference>
<accession>A0A7W6A057</accession>
<dbReference type="SUPFAM" id="SSF56112">
    <property type="entry name" value="Protein kinase-like (PK-like)"/>
    <property type="match status" value="1"/>
</dbReference>
<organism evidence="2 3">
    <name type="scientific">Novosphingobium hassiacum</name>
    <dbReference type="NCBI Taxonomy" id="173676"/>
    <lineage>
        <taxon>Bacteria</taxon>
        <taxon>Pseudomonadati</taxon>
        <taxon>Pseudomonadota</taxon>
        <taxon>Alphaproteobacteria</taxon>
        <taxon>Sphingomonadales</taxon>
        <taxon>Sphingomonadaceae</taxon>
        <taxon>Novosphingobium</taxon>
    </lineage>
</organism>
<dbReference type="InterPro" id="IPR011009">
    <property type="entry name" value="Kinase-like_dom_sf"/>
</dbReference>
<dbReference type="Proteomes" id="UP000562395">
    <property type="component" value="Unassembled WGS sequence"/>
</dbReference>
<keyword evidence="2" id="KW-0418">Kinase</keyword>
<dbReference type="CDD" id="cd05154">
    <property type="entry name" value="ACAD10_11_N-like"/>
    <property type="match status" value="1"/>
</dbReference>
<dbReference type="RefSeq" id="WP_183614657.1">
    <property type="nucleotide sequence ID" value="NZ_JACICY010000010.1"/>
</dbReference>
<dbReference type="AlphaFoldDB" id="A0A7W6A057"/>
<dbReference type="Gene3D" id="3.90.1200.10">
    <property type="match status" value="1"/>
</dbReference>
<dbReference type="EMBL" id="JACICY010000010">
    <property type="protein sequence ID" value="MBB3862167.1"/>
    <property type="molecule type" value="Genomic_DNA"/>
</dbReference>
<dbReference type="InterPro" id="IPR002575">
    <property type="entry name" value="Aminoglycoside_PTrfase"/>
</dbReference>
<sequence>MDEISRKVLGTIHQMLQRLTSSENLTPEQLTEVFMAATALGYQMARMDYPAEALAQSQSAEVALAGSAVSGRPRLASPDWTSLPGAALCAAIEAGQIGDDPKTLRHIRDLLVAYHLPMDPMINVGTRATYDGGRGDGHGEGEKALVGELEPIKLEAWLRAHCHISPDGNVASLKRLMGGYSKATYIANITDGTTNNAVVIRKDSPGLPTGSSVAAEFPILEAMADIGIPAPKPLWIEPDATLFNGAFMGVSLLSGIPANRIVPTERGAQRRWAQSTAELLARLHTLTAQPEVDIRDSLAIEIDGLEARMLERERSPHPGLLLGIRWLRGNFDRLDGRPACRIHGDFGFHNMLMEDDHINALLDWEFSRIGDPVEDLASIKPFMDQIESWDAFNHTYQANGGFAMDRRAEDYFAVWQETRNMVACIGSLNSLLLPGMMEMPLAVAGTIYIPKYEIAIFDAIARAENRNG</sequence>
<keyword evidence="3" id="KW-1185">Reference proteome</keyword>
<dbReference type="PANTHER" id="PTHR21310">
    <property type="entry name" value="AMINOGLYCOSIDE PHOSPHOTRANSFERASE-RELATED-RELATED"/>
    <property type="match status" value="1"/>
</dbReference>
<dbReference type="InterPro" id="IPR041726">
    <property type="entry name" value="ACAD10_11_N"/>
</dbReference>
<evidence type="ECO:0000259" key="1">
    <source>
        <dbReference type="Pfam" id="PF01636"/>
    </source>
</evidence>
<name>A0A7W6A057_9SPHN</name>
<keyword evidence="2" id="KW-0808">Transferase</keyword>
<proteinExistence type="predicted"/>
<dbReference type="Pfam" id="PF01636">
    <property type="entry name" value="APH"/>
    <property type="match status" value="1"/>
</dbReference>